<evidence type="ECO:0000313" key="13">
    <source>
        <dbReference type="EMBL" id="NEW55032.1"/>
    </source>
</evidence>
<sequence>MKPLGRFGTFAPNRRRRGQPVESSSAFLTSAAAHAYRDIPEARPDDTVGQVLSGLQGRRFATVSVVAVCDGPRLAGLITIENLLAAEPTARVAEVMDRDPPVVAGHQNQEDAVWEALRHDEPGLAVVDSERRWLGVIPPQRLLSVLLQEHDEDVARLSGYLASTAGARSATTERIGRRLWHRLPWLLVGLVGAILAAGVLDVFQDQLERQVLVAFFIPGVVYLADAVGTQTEALVIRGLSVGVGIRSIVWRETITGLLIGALIAVAAYPATLLLWHDPSVSLAVALSLFAACSVAAGVAMALPWAFSIVGVDPAFGAGPLATVVQDVLSILVYLTISTVVVG</sequence>
<dbReference type="PANTHER" id="PTHR41394">
    <property type="entry name" value="MAGNESIUM TRANSPORTER MGTE"/>
    <property type="match status" value="1"/>
</dbReference>
<dbReference type="EMBL" id="JAAGUZ010000004">
    <property type="protein sequence ID" value="NEW43274.1"/>
    <property type="molecule type" value="Genomic_DNA"/>
</dbReference>
<dbReference type="InterPro" id="IPR006667">
    <property type="entry name" value="SLC41_membr_dom"/>
</dbReference>
<evidence type="ECO:0000256" key="3">
    <source>
        <dbReference type="ARBA" id="ARBA00022448"/>
    </source>
</evidence>
<dbReference type="InterPro" id="IPR046342">
    <property type="entry name" value="CBS_dom_sf"/>
</dbReference>
<dbReference type="Gene3D" id="1.10.357.20">
    <property type="entry name" value="SLC41 divalent cation transporters, integral membrane domain"/>
    <property type="match status" value="1"/>
</dbReference>
<evidence type="ECO:0000313" key="14">
    <source>
        <dbReference type="Proteomes" id="UP000468928"/>
    </source>
</evidence>
<evidence type="ECO:0000256" key="2">
    <source>
        <dbReference type="ARBA" id="ARBA00009749"/>
    </source>
</evidence>
<keyword evidence="3" id="KW-0813">Transport</keyword>
<feature type="transmembrane region" description="Helical" evidence="10">
    <location>
        <begin position="209"/>
        <end position="227"/>
    </location>
</feature>
<keyword evidence="7 10" id="KW-0472">Membrane</keyword>
<comment type="similarity">
    <text evidence="2">Belongs to the SLC41A transporter family.</text>
</comment>
<evidence type="ECO:0000256" key="7">
    <source>
        <dbReference type="ARBA" id="ARBA00023136"/>
    </source>
</evidence>
<dbReference type="EMBL" id="JAAGUX010000006">
    <property type="protein sequence ID" value="NEW55032.1"/>
    <property type="molecule type" value="Genomic_DNA"/>
</dbReference>
<reference evidence="14 15" key="1">
    <citation type="submission" date="2020-01" db="EMBL/GenBank/DDBJ databases">
        <title>Genetics and antimicrobial susceptibilities of Nocardia species isolated from the soil; a comparison with species isolated from humans.</title>
        <authorList>
            <person name="Carrasco G."/>
            <person name="Monzon S."/>
            <person name="Sansegundo M."/>
            <person name="Garcia E."/>
            <person name="Garrido N."/>
            <person name="Medina M.J."/>
            <person name="Villalon P."/>
            <person name="Ramirez-Arocha A.C."/>
            <person name="Jimenez P."/>
            <person name="Cuesta I."/>
            <person name="Valdezate S."/>
        </authorList>
    </citation>
    <scope>NUCLEOTIDE SEQUENCE [LARGE SCALE GENOMIC DNA]</scope>
    <source>
        <strain evidence="12 14">CNM20110639</strain>
        <strain evidence="13 15">CNM20110649</strain>
    </source>
</reference>
<evidence type="ECO:0000256" key="10">
    <source>
        <dbReference type="SAM" id="Phobius"/>
    </source>
</evidence>
<keyword evidence="8" id="KW-0129">CBS domain</keyword>
<keyword evidence="4 10" id="KW-0812">Transmembrane</keyword>
<comment type="subcellular location">
    <subcellularLocation>
        <location evidence="1">Membrane</location>
        <topology evidence="1">Multi-pass membrane protein</topology>
    </subcellularLocation>
</comment>
<dbReference type="GO" id="GO:0016020">
    <property type="term" value="C:membrane"/>
    <property type="evidence" value="ECO:0007669"/>
    <property type="project" value="UniProtKB-SubCell"/>
</dbReference>
<feature type="transmembrane region" description="Helical" evidence="10">
    <location>
        <begin position="256"/>
        <end position="275"/>
    </location>
</feature>
<evidence type="ECO:0000313" key="15">
    <source>
        <dbReference type="Proteomes" id="UP000470876"/>
    </source>
</evidence>
<dbReference type="InterPro" id="IPR036739">
    <property type="entry name" value="SLC41_membr_dom_sf"/>
</dbReference>
<dbReference type="GO" id="GO:0008324">
    <property type="term" value="F:monoatomic cation transmembrane transporter activity"/>
    <property type="evidence" value="ECO:0007669"/>
    <property type="project" value="InterPro"/>
</dbReference>
<keyword evidence="5" id="KW-0460">Magnesium</keyword>
<feature type="transmembrane region" description="Helical" evidence="10">
    <location>
        <begin position="183"/>
        <end position="203"/>
    </location>
</feature>
<keyword evidence="15" id="KW-1185">Reference proteome</keyword>
<feature type="transmembrane region" description="Helical" evidence="10">
    <location>
        <begin position="282"/>
        <end position="306"/>
    </location>
</feature>
<dbReference type="Pfam" id="PF01769">
    <property type="entry name" value="MgtE"/>
    <property type="match status" value="1"/>
</dbReference>
<evidence type="ECO:0000256" key="5">
    <source>
        <dbReference type="ARBA" id="ARBA00022842"/>
    </source>
</evidence>
<feature type="domain" description="CBS" evidence="11">
    <location>
        <begin position="96"/>
        <end position="152"/>
    </location>
</feature>
<dbReference type="PROSITE" id="PS51371">
    <property type="entry name" value="CBS"/>
    <property type="match status" value="1"/>
</dbReference>
<protein>
    <submittedName>
        <fullName evidence="12">Magnesium transporter</fullName>
    </submittedName>
</protein>
<dbReference type="Proteomes" id="UP000470876">
    <property type="component" value="Unassembled WGS sequence"/>
</dbReference>
<dbReference type="SUPFAM" id="SSF54631">
    <property type="entry name" value="CBS-domain pair"/>
    <property type="match status" value="1"/>
</dbReference>
<evidence type="ECO:0000259" key="11">
    <source>
        <dbReference type="PROSITE" id="PS51371"/>
    </source>
</evidence>
<evidence type="ECO:0000256" key="6">
    <source>
        <dbReference type="ARBA" id="ARBA00022989"/>
    </source>
</evidence>
<name>A0A6P1D122_9NOCA</name>
<dbReference type="SUPFAM" id="SSF161093">
    <property type="entry name" value="MgtE membrane domain-like"/>
    <property type="match status" value="1"/>
</dbReference>
<dbReference type="InterPro" id="IPR000644">
    <property type="entry name" value="CBS_dom"/>
</dbReference>
<evidence type="ECO:0000256" key="1">
    <source>
        <dbReference type="ARBA" id="ARBA00004141"/>
    </source>
</evidence>
<evidence type="ECO:0000313" key="12">
    <source>
        <dbReference type="EMBL" id="NEW43274.1"/>
    </source>
</evidence>
<keyword evidence="6 10" id="KW-1133">Transmembrane helix</keyword>
<dbReference type="Proteomes" id="UP000468928">
    <property type="component" value="Unassembled WGS sequence"/>
</dbReference>
<dbReference type="Gene3D" id="3.10.580.10">
    <property type="entry name" value="CBS-domain"/>
    <property type="match status" value="1"/>
</dbReference>
<organism evidence="12 14">
    <name type="scientific">Nocardia cyriacigeorgica</name>
    <dbReference type="NCBI Taxonomy" id="135487"/>
    <lineage>
        <taxon>Bacteria</taxon>
        <taxon>Bacillati</taxon>
        <taxon>Actinomycetota</taxon>
        <taxon>Actinomycetes</taxon>
        <taxon>Mycobacteriales</taxon>
        <taxon>Nocardiaceae</taxon>
        <taxon>Nocardia</taxon>
    </lineage>
</organism>
<feature type="region of interest" description="Disordered" evidence="9">
    <location>
        <begin position="1"/>
        <end position="24"/>
    </location>
</feature>
<dbReference type="AlphaFoldDB" id="A0A6P1D122"/>
<evidence type="ECO:0000256" key="8">
    <source>
        <dbReference type="PROSITE-ProRule" id="PRU00703"/>
    </source>
</evidence>
<gene>
    <name evidence="12" type="ORF">GV789_02190</name>
    <name evidence="13" type="ORF">GV794_05040</name>
</gene>
<proteinExistence type="inferred from homology"/>
<comment type="caution">
    <text evidence="12">The sequence shown here is derived from an EMBL/GenBank/DDBJ whole genome shotgun (WGS) entry which is preliminary data.</text>
</comment>
<feature type="transmembrane region" description="Helical" evidence="10">
    <location>
        <begin position="318"/>
        <end position="341"/>
    </location>
</feature>
<evidence type="ECO:0000256" key="4">
    <source>
        <dbReference type="ARBA" id="ARBA00022692"/>
    </source>
</evidence>
<accession>A0A6P1D122</accession>
<evidence type="ECO:0000256" key="9">
    <source>
        <dbReference type="SAM" id="MobiDB-lite"/>
    </source>
</evidence>
<dbReference type="PANTHER" id="PTHR41394:SF5">
    <property type="entry name" value="SLC41A_MGTE INTEGRAL MEMBRANE DOMAIN-CONTAINING PROTEIN"/>
    <property type="match status" value="1"/>
</dbReference>